<keyword evidence="3" id="KW-1185">Reference proteome</keyword>
<evidence type="ECO:0000313" key="3">
    <source>
        <dbReference type="Proteomes" id="UP001229346"/>
    </source>
</evidence>
<sequence>MNLALILFIACFWFSQLFFKDGSNKWYTYKWVQRAILYAVSSFVVAYVVDAGNLWLLLVAALLTAMIHYPLHIKLLHKYKDTLLYYSVYQIIQIAIIYVILFLLGQADTFRQLVEQLKTMLFANELYLNHAMVIPIVLLILAFLTVITPEIVSKILRSHTHPIKRPQAEVAASIESLMDISLFTDQSLKGPANEDMTIERQIEMSIKDVNDENNSKKESIKLQYMWYNTADDSAKGKYIGILERLLICLFVIYEVYPGLALVGAMKTLARFKMFDNRAFAEYYLIGTLFSLLIAAACGFLLKRLLVDATIV</sequence>
<keyword evidence="1" id="KW-0472">Membrane</keyword>
<evidence type="ECO:0000313" key="2">
    <source>
        <dbReference type="EMBL" id="MDQ0114805.1"/>
    </source>
</evidence>
<proteinExistence type="predicted"/>
<feature type="transmembrane region" description="Helical" evidence="1">
    <location>
        <begin position="282"/>
        <end position="301"/>
    </location>
</feature>
<feature type="transmembrane region" description="Helical" evidence="1">
    <location>
        <begin position="83"/>
        <end position="107"/>
    </location>
</feature>
<evidence type="ECO:0000256" key="1">
    <source>
        <dbReference type="SAM" id="Phobius"/>
    </source>
</evidence>
<feature type="transmembrane region" description="Helical" evidence="1">
    <location>
        <begin position="245"/>
        <end position="262"/>
    </location>
</feature>
<dbReference type="EMBL" id="JAUSSU010000009">
    <property type="protein sequence ID" value="MDQ0114805.1"/>
    <property type="molecule type" value="Genomic_DNA"/>
</dbReference>
<protein>
    <submittedName>
        <fullName evidence="2">Uncharacterized protein</fullName>
    </submittedName>
</protein>
<dbReference type="RefSeq" id="WP_307206201.1">
    <property type="nucleotide sequence ID" value="NZ_JAUSSU010000009.1"/>
</dbReference>
<keyword evidence="1" id="KW-0812">Transmembrane</keyword>
<name>A0ABT9U7X6_PAEHA</name>
<comment type="caution">
    <text evidence="2">The sequence shown here is derived from an EMBL/GenBank/DDBJ whole genome shotgun (WGS) entry which is preliminary data.</text>
</comment>
<accession>A0ABT9U7X6</accession>
<reference evidence="2 3" key="1">
    <citation type="submission" date="2023-07" db="EMBL/GenBank/DDBJ databases">
        <title>Sorghum-associated microbial communities from plants grown in Nebraska, USA.</title>
        <authorList>
            <person name="Schachtman D."/>
        </authorList>
    </citation>
    <scope>NUCLEOTIDE SEQUENCE [LARGE SCALE GENOMIC DNA]</scope>
    <source>
        <strain evidence="2 3">CC482</strain>
    </source>
</reference>
<organism evidence="2 3">
    <name type="scientific">Paenibacillus harenae</name>
    <dbReference type="NCBI Taxonomy" id="306543"/>
    <lineage>
        <taxon>Bacteria</taxon>
        <taxon>Bacillati</taxon>
        <taxon>Bacillota</taxon>
        <taxon>Bacilli</taxon>
        <taxon>Bacillales</taxon>
        <taxon>Paenibacillaceae</taxon>
        <taxon>Paenibacillus</taxon>
    </lineage>
</organism>
<keyword evidence="1" id="KW-1133">Transmembrane helix</keyword>
<gene>
    <name evidence="2" type="ORF">J2T15_004262</name>
</gene>
<dbReference type="Proteomes" id="UP001229346">
    <property type="component" value="Unassembled WGS sequence"/>
</dbReference>
<feature type="transmembrane region" description="Helical" evidence="1">
    <location>
        <begin position="127"/>
        <end position="147"/>
    </location>
</feature>